<proteinExistence type="predicted"/>
<comment type="caution">
    <text evidence="2">The sequence shown here is derived from an EMBL/GenBank/DDBJ whole genome shotgun (WGS) entry which is preliminary data.</text>
</comment>
<dbReference type="AlphaFoldDB" id="A0AA38R983"/>
<reference evidence="2" key="1">
    <citation type="submission" date="2022-07" db="EMBL/GenBank/DDBJ databases">
        <title>Fungi with potential for degradation of polypropylene.</title>
        <authorList>
            <person name="Gostincar C."/>
        </authorList>
    </citation>
    <scope>NUCLEOTIDE SEQUENCE</scope>
    <source>
        <strain evidence="2">EXF-13287</strain>
    </source>
</reference>
<sequence length="163" mass="18324">MCHHNKTYLAAWHPTSSTPSSPSKPSPTQLVTLLQGMSRSDWRTLKHEVKAEKRAIKAEMKAYKHELRADSGLCRRERKAMKHAALAQLWGDVVSRQVERITSGNDGQGAAESGVMEEVRMGEGTATAELEYQTLRENGRERGMGSPPRYEEVVEREYVEVKA</sequence>
<accession>A0AA38R983</accession>
<keyword evidence="3" id="KW-1185">Reference proteome</keyword>
<gene>
    <name evidence="2" type="ORF">NKR19_g9706</name>
</gene>
<feature type="region of interest" description="Disordered" evidence="1">
    <location>
        <begin position="1"/>
        <end position="28"/>
    </location>
</feature>
<organism evidence="2 3">
    <name type="scientific">Coniochaeta hoffmannii</name>
    <dbReference type="NCBI Taxonomy" id="91930"/>
    <lineage>
        <taxon>Eukaryota</taxon>
        <taxon>Fungi</taxon>
        <taxon>Dikarya</taxon>
        <taxon>Ascomycota</taxon>
        <taxon>Pezizomycotina</taxon>
        <taxon>Sordariomycetes</taxon>
        <taxon>Sordariomycetidae</taxon>
        <taxon>Coniochaetales</taxon>
        <taxon>Coniochaetaceae</taxon>
        <taxon>Coniochaeta</taxon>
    </lineage>
</organism>
<evidence type="ECO:0000313" key="2">
    <source>
        <dbReference type="EMBL" id="KAJ9130892.1"/>
    </source>
</evidence>
<protein>
    <submittedName>
        <fullName evidence="2">Uncharacterized protein</fullName>
    </submittedName>
</protein>
<evidence type="ECO:0000313" key="3">
    <source>
        <dbReference type="Proteomes" id="UP001174691"/>
    </source>
</evidence>
<feature type="compositionally biased region" description="Low complexity" evidence="1">
    <location>
        <begin position="14"/>
        <end position="28"/>
    </location>
</feature>
<evidence type="ECO:0000256" key="1">
    <source>
        <dbReference type="SAM" id="MobiDB-lite"/>
    </source>
</evidence>
<dbReference type="Proteomes" id="UP001174691">
    <property type="component" value="Unassembled WGS sequence"/>
</dbReference>
<dbReference type="EMBL" id="JANBVN010000251">
    <property type="protein sequence ID" value="KAJ9130892.1"/>
    <property type="molecule type" value="Genomic_DNA"/>
</dbReference>
<name>A0AA38R983_9PEZI</name>